<organism evidence="1 2">
    <name type="scientific">Deinococcus roseus</name>
    <dbReference type="NCBI Taxonomy" id="392414"/>
    <lineage>
        <taxon>Bacteria</taxon>
        <taxon>Thermotogati</taxon>
        <taxon>Deinococcota</taxon>
        <taxon>Deinococci</taxon>
        <taxon>Deinococcales</taxon>
        <taxon>Deinococcaceae</taxon>
        <taxon>Deinococcus</taxon>
    </lineage>
</organism>
<keyword evidence="2" id="KW-1185">Reference proteome</keyword>
<evidence type="ECO:0000313" key="1">
    <source>
        <dbReference type="EMBL" id="GGJ41463.1"/>
    </source>
</evidence>
<accession>A0ABQ2D1G1</accession>
<proteinExistence type="predicted"/>
<evidence type="ECO:0000313" key="2">
    <source>
        <dbReference type="Proteomes" id="UP000632222"/>
    </source>
</evidence>
<sequence length="104" mass="11303">MTHFPTNSTQKIQQAISHFVAQHADQTLTFQLPGMQASTLQAGTVGSLTVSSLEEMAQDNLSELQESWNQTLIAVRNGELSHLVIDLPDGQATSLKIVPTNQDT</sequence>
<protein>
    <submittedName>
        <fullName evidence="1">Uncharacterized protein</fullName>
    </submittedName>
</protein>
<dbReference type="RefSeq" id="WP_189003587.1">
    <property type="nucleotide sequence ID" value="NZ_BMOD01000011.1"/>
</dbReference>
<name>A0ABQ2D1G1_9DEIO</name>
<reference evidence="2" key="1">
    <citation type="journal article" date="2019" name="Int. J. Syst. Evol. Microbiol.">
        <title>The Global Catalogue of Microorganisms (GCM) 10K type strain sequencing project: providing services to taxonomists for standard genome sequencing and annotation.</title>
        <authorList>
            <consortium name="The Broad Institute Genomics Platform"/>
            <consortium name="The Broad Institute Genome Sequencing Center for Infectious Disease"/>
            <person name="Wu L."/>
            <person name="Ma J."/>
        </authorList>
    </citation>
    <scope>NUCLEOTIDE SEQUENCE [LARGE SCALE GENOMIC DNA]</scope>
    <source>
        <strain evidence="2">JCM 14370</strain>
    </source>
</reference>
<gene>
    <name evidence="1" type="ORF">GCM10008938_29430</name>
</gene>
<dbReference type="EMBL" id="BMOD01000011">
    <property type="protein sequence ID" value="GGJ41463.1"/>
    <property type="molecule type" value="Genomic_DNA"/>
</dbReference>
<comment type="caution">
    <text evidence="1">The sequence shown here is derived from an EMBL/GenBank/DDBJ whole genome shotgun (WGS) entry which is preliminary data.</text>
</comment>
<dbReference type="Proteomes" id="UP000632222">
    <property type="component" value="Unassembled WGS sequence"/>
</dbReference>